<dbReference type="InParanoid" id="A0A3Q7IVR3"/>
<protein>
    <submittedName>
        <fullName evidence="6">Uncharacterized protein</fullName>
    </submittedName>
</protein>
<dbReference type="InterPro" id="IPR039657">
    <property type="entry name" value="Dimethylallyltransferase"/>
</dbReference>
<dbReference type="GO" id="GO:0052381">
    <property type="term" value="F:tRNA dimethylallyltransferase activity"/>
    <property type="evidence" value="ECO:0000318"/>
    <property type="project" value="GO_Central"/>
</dbReference>
<accession>A0A3Q7IVR3</accession>
<dbReference type="AlphaFoldDB" id="A0A3Q7IVR3"/>
<dbReference type="GO" id="GO:0005524">
    <property type="term" value="F:ATP binding"/>
    <property type="evidence" value="ECO:0007669"/>
    <property type="project" value="UniProtKB-KW"/>
</dbReference>
<dbReference type="Gramene" id="Solyc11g030647.1.1">
    <property type="protein sequence ID" value="Solyc11g030647.1.1"/>
    <property type="gene ID" value="Solyc11g030647.1"/>
</dbReference>
<evidence type="ECO:0000256" key="5">
    <source>
        <dbReference type="ARBA" id="ARBA00022840"/>
    </source>
</evidence>
<keyword evidence="5" id="KW-0067">ATP-binding</keyword>
<dbReference type="Proteomes" id="UP000004994">
    <property type="component" value="Chromosome 11"/>
</dbReference>
<evidence type="ECO:0000256" key="4">
    <source>
        <dbReference type="ARBA" id="ARBA00022741"/>
    </source>
</evidence>
<evidence type="ECO:0000313" key="6">
    <source>
        <dbReference type="EnsemblPlants" id="Solyc11g030647.1.1"/>
    </source>
</evidence>
<keyword evidence="4" id="KW-0547">Nucleotide-binding</keyword>
<reference evidence="6" key="1">
    <citation type="journal article" date="2012" name="Nature">
        <title>The tomato genome sequence provides insights into fleshy fruit evolution.</title>
        <authorList>
            <consortium name="Tomato Genome Consortium"/>
        </authorList>
    </citation>
    <scope>NUCLEOTIDE SEQUENCE [LARGE SCALE GENOMIC DNA]</scope>
    <source>
        <strain evidence="6">cv. Heinz 1706</strain>
    </source>
</reference>
<evidence type="ECO:0000256" key="1">
    <source>
        <dbReference type="ARBA" id="ARBA00005842"/>
    </source>
</evidence>
<evidence type="ECO:0000313" key="7">
    <source>
        <dbReference type="Proteomes" id="UP000004994"/>
    </source>
</evidence>
<dbReference type="EnsemblPlants" id="Solyc11g030647.1.1">
    <property type="protein sequence ID" value="Solyc11g030647.1.1"/>
    <property type="gene ID" value="Solyc11g030647.1"/>
</dbReference>
<reference evidence="6" key="2">
    <citation type="submission" date="2019-01" db="UniProtKB">
        <authorList>
            <consortium name="EnsemblPlants"/>
        </authorList>
    </citation>
    <scope>IDENTIFICATION</scope>
    <source>
        <strain evidence="6">cv. Heinz 1706</strain>
    </source>
</reference>
<dbReference type="Gene3D" id="3.40.50.300">
    <property type="entry name" value="P-loop containing nucleotide triphosphate hydrolases"/>
    <property type="match status" value="1"/>
</dbReference>
<evidence type="ECO:0000256" key="3">
    <source>
        <dbReference type="ARBA" id="ARBA00022712"/>
    </source>
</evidence>
<dbReference type="InterPro" id="IPR027417">
    <property type="entry name" value="P-loop_NTPase"/>
</dbReference>
<keyword evidence="7" id="KW-1185">Reference proteome</keyword>
<evidence type="ECO:0000256" key="2">
    <source>
        <dbReference type="ARBA" id="ARBA00022679"/>
    </source>
</evidence>
<dbReference type="PANTHER" id="PTHR11088">
    <property type="entry name" value="TRNA DIMETHYLALLYLTRANSFERASE"/>
    <property type="match status" value="1"/>
</dbReference>
<dbReference type="PANTHER" id="PTHR11088:SF73">
    <property type="entry name" value="PHOSPHORIBULOKINASE_URIDINE KINASE DOMAIN-CONTAINING PROTEIN"/>
    <property type="match status" value="1"/>
</dbReference>
<comment type="similarity">
    <text evidence="1">Belongs to the IPP transferase family.</text>
</comment>
<dbReference type="GO" id="GO:0009691">
    <property type="term" value="P:cytokinin biosynthetic process"/>
    <property type="evidence" value="ECO:0000318"/>
    <property type="project" value="GO_Central"/>
</dbReference>
<name>A0A3Q7IVR3_SOLLC</name>
<proteinExistence type="inferred from homology"/>
<dbReference type="Pfam" id="PF01715">
    <property type="entry name" value="IPPT"/>
    <property type="match status" value="2"/>
</dbReference>
<keyword evidence="2" id="KW-0808">Transferase</keyword>
<dbReference type="STRING" id="4081.A0A3Q7IVR3"/>
<dbReference type="GO" id="GO:0006400">
    <property type="term" value="P:tRNA modification"/>
    <property type="evidence" value="ECO:0000318"/>
    <property type="project" value="GO_Central"/>
</dbReference>
<dbReference type="GO" id="GO:0005739">
    <property type="term" value="C:mitochondrion"/>
    <property type="evidence" value="ECO:0000318"/>
    <property type="project" value="GO_Central"/>
</dbReference>
<sequence length="108" mass="12400">MNTFINSEQFNKNKVIFIMGPTVTEKSRKIESDSDFTAEDFCLQDVAFIENILKTQHVPIIFGGSNAYIENLLKSVLFIWIDVEQSVLKRRVDMRVDQMVKAGLVNEV</sequence>
<keyword evidence="3" id="KW-0203">Cytokinin biosynthesis</keyword>
<organism evidence="6">
    <name type="scientific">Solanum lycopersicum</name>
    <name type="common">Tomato</name>
    <name type="synonym">Lycopersicon esculentum</name>
    <dbReference type="NCBI Taxonomy" id="4081"/>
    <lineage>
        <taxon>Eukaryota</taxon>
        <taxon>Viridiplantae</taxon>
        <taxon>Streptophyta</taxon>
        <taxon>Embryophyta</taxon>
        <taxon>Tracheophyta</taxon>
        <taxon>Spermatophyta</taxon>
        <taxon>Magnoliopsida</taxon>
        <taxon>eudicotyledons</taxon>
        <taxon>Gunneridae</taxon>
        <taxon>Pentapetalae</taxon>
        <taxon>asterids</taxon>
        <taxon>lamiids</taxon>
        <taxon>Solanales</taxon>
        <taxon>Solanaceae</taxon>
        <taxon>Solanoideae</taxon>
        <taxon>Solaneae</taxon>
        <taxon>Solanum</taxon>
        <taxon>Solanum subgen. Lycopersicon</taxon>
    </lineage>
</organism>